<name>A0A136JBB5_9PEZI</name>
<dbReference type="InParanoid" id="A0A136JBB5"/>
<feature type="region of interest" description="Disordered" evidence="1">
    <location>
        <begin position="21"/>
        <end position="47"/>
    </location>
</feature>
<dbReference type="Proteomes" id="UP000070501">
    <property type="component" value="Unassembled WGS sequence"/>
</dbReference>
<proteinExistence type="predicted"/>
<feature type="compositionally biased region" description="Basic and acidic residues" evidence="1">
    <location>
        <begin position="38"/>
        <end position="47"/>
    </location>
</feature>
<feature type="compositionally biased region" description="Basic and acidic residues" evidence="1">
    <location>
        <begin position="71"/>
        <end position="90"/>
    </location>
</feature>
<evidence type="ECO:0000313" key="2">
    <source>
        <dbReference type="EMBL" id="KXJ94467.1"/>
    </source>
</evidence>
<dbReference type="OrthoDB" id="10534000at2759"/>
<evidence type="ECO:0000256" key="1">
    <source>
        <dbReference type="SAM" id="MobiDB-lite"/>
    </source>
</evidence>
<reference evidence="3" key="1">
    <citation type="submission" date="2016-02" db="EMBL/GenBank/DDBJ databases">
        <title>Draft genome sequence of Microdochium bolleyi, a fungal endophyte of beachgrass.</title>
        <authorList>
            <consortium name="DOE Joint Genome Institute"/>
            <person name="David A.S."/>
            <person name="May G."/>
            <person name="Haridas S."/>
            <person name="Lim J."/>
            <person name="Wang M."/>
            <person name="Labutti K."/>
            <person name="Lipzen A."/>
            <person name="Barry K."/>
            <person name="Grigoriev I.V."/>
        </authorList>
    </citation>
    <scope>NUCLEOTIDE SEQUENCE [LARGE SCALE GENOMIC DNA]</scope>
    <source>
        <strain evidence="3">J235TASD1</strain>
    </source>
</reference>
<dbReference type="AlphaFoldDB" id="A0A136JBB5"/>
<evidence type="ECO:0000313" key="3">
    <source>
        <dbReference type="Proteomes" id="UP000070501"/>
    </source>
</evidence>
<keyword evidence="3" id="KW-1185">Reference proteome</keyword>
<dbReference type="EMBL" id="KQ964247">
    <property type="protein sequence ID" value="KXJ94467.1"/>
    <property type="molecule type" value="Genomic_DNA"/>
</dbReference>
<feature type="region of interest" description="Disordered" evidence="1">
    <location>
        <begin position="67"/>
        <end position="102"/>
    </location>
</feature>
<organism evidence="2 3">
    <name type="scientific">Microdochium bolleyi</name>
    <dbReference type="NCBI Taxonomy" id="196109"/>
    <lineage>
        <taxon>Eukaryota</taxon>
        <taxon>Fungi</taxon>
        <taxon>Dikarya</taxon>
        <taxon>Ascomycota</taxon>
        <taxon>Pezizomycotina</taxon>
        <taxon>Sordariomycetes</taxon>
        <taxon>Xylariomycetidae</taxon>
        <taxon>Xylariales</taxon>
        <taxon>Microdochiaceae</taxon>
        <taxon>Microdochium</taxon>
    </lineage>
</organism>
<gene>
    <name evidence="2" type="ORF">Micbo1qcDRAFT_159639</name>
</gene>
<protein>
    <submittedName>
        <fullName evidence="2">Uncharacterized protein</fullName>
    </submittedName>
</protein>
<accession>A0A136JBB5</accession>
<sequence>MFDIFEKRHHERRFTYWYIDTESDRDPGNDQRLQGSKRRADTRGDAIKKHRDTGLYVVSGYLYTAASNPHRSPEAESARTDDQQGQRQDRQPPPSPTMSTARLPTSVWTSLDRANQAAFALARANTEVDALTADDMDAKAWETLMKPALCQAWQRTQTGEDTLFECTLDIPDVLRDRLGYDAIGVEVAWVEPGRGANKKTPMGLTLAELPKV</sequence>